<protein>
    <recommendedName>
        <fullName evidence="4">RNase H type-1 domain-containing protein</fullName>
    </recommendedName>
</protein>
<reference evidence="2" key="1">
    <citation type="submission" date="2020-11" db="EMBL/GenBank/DDBJ databases">
        <authorList>
            <consortium name="DOE Joint Genome Institute"/>
            <person name="Ahrendt S."/>
            <person name="Riley R."/>
            <person name="Andreopoulos W."/>
            <person name="Labutti K."/>
            <person name="Pangilinan J."/>
            <person name="Ruiz-Duenas F.J."/>
            <person name="Barrasa J.M."/>
            <person name="Sanchez-Garcia M."/>
            <person name="Camarero S."/>
            <person name="Miyauchi S."/>
            <person name="Serrano A."/>
            <person name="Linde D."/>
            <person name="Babiker R."/>
            <person name="Drula E."/>
            <person name="Ayuso-Fernandez I."/>
            <person name="Pacheco R."/>
            <person name="Padilla G."/>
            <person name="Ferreira P."/>
            <person name="Barriuso J."/>
            <person name="Kellner H."/>
            <person name="Castanera R."/>
            <person name="Alfaro M."/>
            <person name="Ramirez L."/>
            <person name="Pisabarro A.G."/>
            <person name="Kuo A."/>
            <person name="Tritt A."/>
            <person name="Lipzen A."/>
            <person name="He G."/>
            <person name="Yan M."/>
            <person name="Ng V."/>
            <person name="Cullen D."/>
            <person name="Martin F."/>
            <person name="Rosso M.-N."/>
            <person name="Henrissat B."/>
            <person name="Hibbett D."/>
            <person name="Martinez A.T."/>
            <person name="Grigoriev I.V."/>
        </authorList>
    </citation>
    <scope>NUCLEOTIDE SEQUENCE</scope>
    <source>
        <strain evidence="2">MF-IS2</strain>
    </source>
</reference>
<evidence type="ECO:0000313" key="3">
    <source>
        <dbReference type="Proteomes" id="UP000807342"/>
    </source>
</evidence>
<dbReference type="AlphaFoldDB" id="A0A9P5WY65"/>
<proteinExistence type="predicted"/>
<gene>
    <name evidence="2" type="ORF">P691DRAFT_595018</name>
</gene>
<dbReference type="GO" id="GO:0003676">
    <property type="term" value="F:nucleic acid binding"/>
    <property type="evidence" value="ECO:0007669"/>
    <property type="project" value="InterPro"/>
</dbReference>
<organism evidence="2 3">
    <name type="scientific">Macrolepiota fuliginosa MF-IS2</name>
    <dbReference type="NCBI Taxonomy" id="1400762"/>
    <lineage>
        <taxon>Eukaryota</taxon>
        <taxon>Fungi</taxon>
        <taxon>Dikarya</taxon>
        <taxon>Basidiomycota</taxon>
        <taxon>Agaricomycotina</taxon>
        <taxon>Agaricomycetes</taxon>
        <taxon>Agaricomycetidae</taxon>
        <taxon>Agaricales</taxon>
        <taxon>Agaricineae</taxon>
        <taxon>Agaricaceae</taxon>
        <taxon>Macrolepiota</taxon>
    </lineage>
</organism>
<dbReference type="OrthoDB" id="3051850at2759"/>
<comment type="caution">
    <text evidence="2">The sequence shown here is derived from an EMBL/GenBank/DDBJ whole genome shotgun (WGS) entry which is preliminary data.</text>
</comment>
<dbReference type="Gene3D" id="3.30.420.10">
    <property type="entry name" value="Ribonuclease H-like superfamily/Ribonuclease H"/>
    <property type="match status" value="1"/>
</dbReference>
<evidence type="ECO:0000256" key="1">
    <source>
        <dbReference type="SAM" id="MobiDB-lite"/>
    </source>
</evidence>
<feature type="compositionally biased region" description="Polar residues" evidence="1">
    <location>
        <begin position="194"/>
        <end position="205"/>
    </location>
</feature>
<feature type="non-terminal residue" evidence="2">
    <location>
        <position position="1"/>
    </location>
</feature>
<dbReference type="InterPro" id="IPR012337">
    <property type="entry name" value="RNaseH-like_sf"/>
</dbReference>
<accession>A0A9P5WY65</accession>
<dbReference type="Proteomes" id="UP000807342">
    <property type="component" value="Unassembled WGS sequence"/>
</dbReference>
<evidence type="ECO:0008006" key="4">
    <source>
        <dbReference type="Google" id="ProtNLM"/>
    </source>
</evidence>
<name>A0A9P5WY65_9AGAR</name>
<sequence length="205" mass="22787">LQLTLDKICHRNITHICTLPGTNPLARIARRCVARPDKRHLSNLQILLGRYNLNPVDIETIRPPAFTSADPTPTHTEIAETRADSISNEKADTNRYKVYSDGSGQNGQVSAAAILIEEGNPAPTRILQYHLGTTKEHTTYEAEAVGMLLAMKIVRDTAKEAERRGERGLTLSHYTDNQSAIRALHSRKKKPVHESTSSGSRRTQM</sequence>
<evidence type="ECO:0000313" key="2">
    <source>
        <dbReference type="EMBL" id="KAF9441199.1"/>
    </source>
</evidence>
<dbReference type="EMBL" id="MU152016">
    <property type="protein sequence ID" value="KAF9441199.1"/>
    <property type="molecule type" value="Genomic_DNA"/>
</dbReference>
<keyword evidence="3" id="KW-1185">Reference proteome</keyword>
<feature type="region of interest" description="Disordered" evidence="1">
    <location>
        <begin position="183"/>
        <end position="205"/>
    </location>
</feature>
<dbReference type="SUPFAM" id="SSF53098">
    <property type="entry name" value="Ribonuclease H-like"/>
    <property type="match status" value="1"/>
</dbReference>
<dbReference type="InterPro" id="IPR036397">
    <property type="entry name" value="RNaseH_sf"/>
</dbReference>